<evidence type="ECO:0000256" key="1">
    <source>
        <dbReference type="SAM" id="Phobius"/>
    </source>
</evidence>
<keyword evidence="1" id="KW-0472">Membrane</keyword>
<dbReference type="AlphaFoldDB" id="A0A1Y1WI22"/>
<accession>A0A1Y1WI22</accession>
<dbReference type="GeneID" id="63803232"/>
<comment type="caution">
    <text evidence="2">The sequence shown here is derived from an EMBL/GenBank/DDBJ whole genome shotgun (WGS) entry which is preliminary data.</text>
</comment>
<dbReference type="Proteomes" id="UP000193922">
    <property type="component" value="Unassembled WGS sequence"/>
</dbReference>
<sequence length="52" mass="5749">MACIVAELCGYRHAPVPEPHSVIWGLDCLAGQLGWIAGAIHIWMLQRRAFSC</sequence>
<keyword evidence="3" id="KW-1185">Reference proteome</keyword>
<organism evidence="2 3">
    <name type="scientific">Linderina pennispora</name>
    <dbReference type="NCBI Taxonomy" id="61395"/>
    <lineage>
        <taxon>Eukaryota</taxon>
        <taxon>Fungi</taxon>
        <taxon>Fungi incertae sedis</taxon>
        <taxon>Zoopagomycota</taxon>
        <taxon>Kickxellomycotina</taxon>
        <taxon>Kickxellomycetes</taxon>
        <taxon>Kickxellales</taxon>
        <taxon>Kickxellaceae</taxon>
        <taxon>Linderina</taxon>
    </lineage>
</organism>
<dbReference type="EMBL" id="MCFD01000002">
    <property type="protein sequence ID" value="ORX73122.1"/>
    <property type="molecule type" value="Genomic_DNA"/>
</dbReference>
<evidence type="ECO:0000313" key="3">
    <source>
        <dbReference type="Proteomes" id="UP000193922"/>
    </source>
</evidence>
<proteinExistence type="predicted"/>
<evidence type="ECO:0000313" key="2">
    <source>
        <dbReference type="EMBL" id="ORX73122.1"/>
    </source>
</evidence>
<keyword evidence="1" id="KW-1133">Transmembrane helix</keyword>
<feature type="transmembrane region" description="Helical" evidence="1">
    <location>
        <begin position="22"/>
        <end position="45"/>
    </location>
</feature>
<gene>
    <name evidence="2" type="ORF">DL89DRAFT_265260</name>
</gene>
<name>A0A1Y1WI22_9FUNG</name>
<protein>
    <submittedName>
        <fullName evidence="2">Uncharacterized protein</fullName>
    </submittedName>
</protein>
<reference evidence="2 3" key="1">
    <citation type="submission" date="2016-07" db="EMBL/GenBank/DDBJ databases">
        <title>Pervasive Adenine N6-methylation of Active Genes in Fungi.</title>
        <authorList>
            <consortium name="DOE Joint Genome Institute"/>
            <person name="Mondo S.J."/>
            <person name="Dannebaum R.O."/>
            <person name="Kuo R.C."/>
            <person name="Labutti K."/>
            <person name="Haridas S."/>
            <person name="Kuo A."/>
            <person name="Salamov A."/>
            <person name="Ahrendt S.R."/>
            <person name="Lipzen A."/>
            <person name="Sullivan W."/>
            <person name="Andreopoulos W.B."/>
            <person name="Clum A."/>
            <person name="Lindquist E."/>
            <person name="Daum C."/>
            <person name="Ramamoorthy G.K."/>
            <person name="Gryganskyi A."/>
            <person name="Culley D."/>
            <person name="Magnuson J.K."/>
            <person name="James T.Y."/>
            <person name="O'Malley M.A."/>
            <person name="Stajich J.E."/>
            <person name="Spatafora J.W."/>
            <person name="Visel A."/>
            <person name="Grigoriev I.V."/>
        </authorList>
    </citation>
    <scope>NUCLEOTIDE SEQUENCE [LARGE SCALE GENOMIC DNA]</scope>
    <source>
        <strain evidence="2 3">ATCC 12442</strain>
    </source>
</reference>
<dbReference type="RefSeq" id="XP_040746462.1">
    <property type="nucleotide sequence ID" value="XM_040886584.1"/>
</dbReference>
<keyword evidence="1" id="KW-0812">Transmembrane</keyword>